<evidence type="ECO:0000313" key="2">
    <source>
        <dbReference type="Proteomes" id="UP001148629"/>
    </source>
</evidence>
<keyword evidence="2" id="KW-1185">Reference proteome</keyword>
<sequence>MHLQEQRPFGVFEKVSRPNKVIVEVYVRIVATQRVYDGGSVDLSRLPQTYSVHFHPPFFAAMPFHTEDNMSSHQPQSSSQNRPLERSTSTEHTPLIHRRDVEIDRTSAPDIDYNNALMMAVADAWHTSKLVMLSTGQMGWNSSAVFVLNFIAIVPLVAMLSFCPEKLADRVGDVWGSLINATLGKSVEFIVSIVALKQDQIEIVQSSMLGSILSNLLLVLSLCFILGGTWNMTDGAGNGSEQTFTSTTGQTTSTLMTLSSASMIIPAAVSTSRLA</sequence>
<dbReference type="Proteomes" id="UP001148629">
    <property type="component" value="Unassembled WGS sequence"/>
</dbReference>
<gene>
    <name evidence="1" type="ORF">NM208_g9490</name>
</gene>
<accession>A0ACC1S1C6</accession>
<proteinExistence type="predicted"/>
<dbReference type="EMBL" id="JANRMS010001215">
    <property type="protein sequence ID" value="KAJ3530059.1"/>
    <property type="molecule type" value="Genomic_DNA"/>
</dbReference>
<evidence type="ECO:0000313" key="1">
    <source>
        <dbReference type="EMBL" id="KAJ3530059.1"/>
    </source>
</evidence>
<protein>
    <submittedName>
        <fullName evidence="1">Uncharacterized protein</fullName>
    </submittedName>
</protein>
<organism evidence="1 2">
    <name type="scientific">Fusarium decemcellulare</name>
    <dbReference type="NCBI Taxonomy" id="57161"/>
    <lineage>
        <taxon>Eukaryota</taxon>
        <taxon>Fungi</taxon>
        <taxon>Dikarya</taxon>
        <taxon>Ascomycota</taxon>
        <taxon>Pezizomycotina</taxon>
        <taxon>Sordariomycetes</taxon>
        <taxon>Hypocreomycetidae</taxon>
        <taxon>Hypocreales</taxon>
        <taxon>Nectriaceae</taxon>
        <taxon>Fusarium</taxon>
        <taxon>Fusarium decemcellulare species complex</taxon>
    </lineage>
</organism>
<name>A0ACC1S1C6_9HYPO</name>
<comment type="caution">
    <text evidence="1">The sequence shown here is derived from an EMBL/GenBank/DDBJ whole genome shotgun (WGS) entry which is preliminary data.</text>
</comment>
<reference evidence="1" key="1">
    <citation type="submission" date="2022-08" db="EMBL/GenBank/DDBJ databases">
        <title>Genome Sequence of Fusarium decemcellulare.</title>
        <authorList>
            <person name="Buettner E."/>
        </authorList>
    </citation>
    <scope>NUCLEOTIDE SEQUENCE</scope>
    <source>
        <strain evidence="1">Babe19</strain>
    </source>
</reference>